<name>A0A0F7U3K9_NEOCL</name>
<evidence type="ECO:0000256" key="1">
    <source>
        <dbReference type="SAM" id="MobiDB-lite"/>
    </source>
</evidence>
<evidence type="ECO:0000313" key="3">
    <source>
        <dbReference type="EMBL" id="CEL64349.1"/>
    </source>
</evidence>
<keyword evidence="2" id="KW-0472">Membrane</keyword>
<evidence type="ECO:0000256" key="2">
    <source>
        <dbReference type="SAM" id="Phobius"/>
    </source>
</evidence>
<reference evidence="3" key="1">
    <citation type="journal article" date="2015" name="PLoS ONE">
        <title>Comprehensive Evaluation of Toxoplasma gondii VEG and Neospora caninum LIV Genomes with Tachyzoite Stage Transcriptome and Proteome Defines Novel Transcript Features.</title>
        <authorList>
            <person name="Ramaprasad A."/>
            <person name="Mourier T."/>
            <person name="Naeem R."/>
            <person name="Malas T.B."/>
            <person name="Moussa E."/>
            <person name="Panigrahi A."/>
            <person name="Vermont S.J."/>
            <person name="Otto T.D."/>
            <person name="Wastling J."/>
            <person name="Pain A."/>
        </authorList>
    </citation>
    <scope>NUCLEOTIDE SEQUENCE</scope>
    <source>
        <strain evidence="3">Liverpool</strain>
    </source>
</reference>
<gene>
    <name evidence="3" type="ORF">BN1204_002507</name>
</gene>
<protein>
    <submittedName>
        <fullName evidence="3">Uncharacterized protein</fullName>
    </submittedName>
</protein>
<sequence length="150" mass="16447">MALFHYLARGVCTPRLMGKQTRGFFTGRVDSCFKTHSTPSLRCLIAPTNALSSPSLRLFQSAGMPTVRVSGDSQGLVSSSRSFSTTSGQVSSAVTNDKGGHEPHNAYPETPLHFYRATPYSEGSINHRFFYINLIFLLFVYDVGSAMVDL</sequence>
<feature type="compositionally biased region" description="Low complexity" evidence="1">
    <location>
        <begin position="78"/>
        <end position="92"/>
    </location>
</feature>
<organism evidence="3">
    <name type="scientific">Neospora caninum (strain Liverpool)</name>
    <dbReference type="NCBI Taxonomy" id="572307"/>
    <lineage>
        <taxon>Eukaryota</taxon>
        <taxon>Sar</taxon>
        <taxon>Alveolata</taxon>
        <taxon>Apicomplexa</taxon>
        <taxon>Conoidasida</taxon>
        <taxon>Coccidia</taxon>
        <taxon>Eucoccidiorida</taxon>
        <taxon>Eimeriorina</taxon>
        <taxon>Sarcocystidae</taxon>
        <taxon>Neospora</taxon>
    </lineage>
</organism>
<keyword evidence="2" id="KW-0812">Transmembrane</keyword>
<feature type="transmembrane region" description="Helical" evidence="2">
    <location>
        <begin position="129"/>
        <end position="148"/>
    </location>
</feature>
<feature type="region of interest" description="Disordered" evidence="1">
    <location>
        <begin position="78"/>
        <end position="106"/>
    </location>
</feature>
<accession>A0A0F7U3K9</accession>
<dbReference type="AlphaFoldDB" id="A0A0F7U3K9"/>
<dbReference type="EMBL" id="LN714475">
    <property type="protein sequence ID" value="CEL64349.1"/>
    <property type="molecule type" value="Genomic_DNA"/>
</dbReference>
<keyword evidence="2" id="KW-1133">Transmembrane helix</keyword>
<proteinExistence type="predicted"/>